<dbReference type="SUPFAM" id="SSF48452">
    <property type="entry name" value="TPR-like"/>
    <property type="match status" value="1"/>
</dbReference>
<keyword evidence="6" id="KW-1185">Reference proteome</keyword>
<gene>
    <name evidence="5" type="ORF">BHF68_05930</name>
</gene>
<dbReference type="SMART" id="SM00421">
    <property type="entry name" value="HTH_LUXR"/>
    <property type="match status" value="1"/>
</dbReference>
<keyword evidence="1" id="KW-0805">Transcription regulation</keyword>
<dbReference type="SUPFAM" id="SSF52540">
    <property type="entry name" value="P-loop containing nucleoside triphosphate hydrolases"/>
    <property type="match status" value="1"/>
</dbReference>
<dbReference type="SUPFAM" id="SSF46894">
    <property type="entry name" value="C-terminal effector domain of the bipartite response regulators"/>
    <property type="match status" value="1"/>
</dbReference>
<evidence type="ECO:0000256" key="2">
    <source>
        <dbReference type="ARBA" id="ARBA00023125"/>
    </source>
</evidence>
<proteinExistence type="predicted"/>
<dbReference type="InterPro" id="IPR036388">
    <property type="entry name" value="WH-like_DNA-bd_sf"/>
</dbReference>
<dbReference type="InterPro" id="IPR041617">
    <property type="entry name" value="TPR_MalT"/>
</dbReference>
<dbReference type="GO" id="GO:0003677">
    <property type="term" value="F:DNA binding"/>
    <property type="evidence" value="ECO:0007669"/>
    <property type="project" value="UniProtKB-KW"/>
</dbReference>
<dbReference type="RefSeq" id="WP_069643179.1">
    <property type="nucleotide sequence ID" value="NZ_MIJE01000022.1"/>
</dbReference>
<keyword evidence="3" id="KW-0804">Transcription</keyword>
<dbReference type="Pfam" id="PF25873">
    <property type="entry name" value="WHD_MalT"/>
    <property type="match status" value="1"/>
</dbReference>
<protein>
    <recommendedName>
        <fullName evidence="4">HTH luxR-type domain-containing protein</fullName>
    </recommendedName>
</protein>
<dbReference type="EMBL" id="MIJE01000022">
    <property type="protein sequence ID" value="OEF97133.1"/>
    <property type="molecule type" value="Genomic_DNA"/>
</dbReference>
<dbReference type="PANTHER" id="PTHR44688">
    <property type="entry name" value="DNA-BINDING TRANSCRIPTIONAL ACTIVATOR DEVR_DOSR"/>
    <property type="match status" value="1"/>
</dbReference>
<evidence type="ECO:0000256" key="1">
    <source>
        <dbReference type="ARBA" id="ARBA00023015"/>
    </source>
</evidence>
<sequence length="860" mass="97046">MANDILKVKIHIPPLGKQILVRTKIFAQLEQDVADSQGFTRKLTLVSAPAGFGKTTVVRSWIAGREQQTAWYAIDDADNAREQFWLYLLSAIQTINKSVGAATMEMLRSMDISSEAPSSLLTPVLNDLFSLETPFFLVLDDYHLINNRQIHDDLIFFIENAGPALHVIVTTRSDPPWPLSKLRAKGMMNELRLEDLKFSKDEMKQLLFQINSFELPENQLETLYNKTEGWVTGIQLAALSIASSSDTNKFINDFAGSDRFVLHFLSEEVLSGQAPVIQDFLLKTSILNRLCAPLCDAVTGRNDSSEILADLERNNLFIIALDNQGYWYRYHHLFSDLLSHRLKAISTDTIKQLHTMACNWYVAAGAYREALHHAFASDNKDKVAEILHDYDTTILQEEGTTLLIRYLNSLPLNLLQKYQRLIAYKAFYHIAREGSQEAEKYLAIARTLSYKDAAKQQEYLGIQAVINAFHSINTQNILNTKKYAEEALRYLPPGNHFWRNSVTIISGDAMLFSGRPNEAYPFYLEAHQNNQRCNQHYFLISSGIKLAINLQYLGELAESEAFIQSLLMFVKEKGLGNLGKVGILWALLGDILREKGDYVEAERCIERGLYLSRVSKPYLSWNLLYRIALAYSQGKNNQAMAAIRQIEALNNEFQLPTFIITVATAWKARILIERADITQARNLLSELGVKEDVPVKGGQEQVYLVLVRLLLAEDNKDLGLVRTILDDIQRLANSGEQRQILIETLILKASLEKKAGNLASADNLIQNAKNIGTAKFNPSAENKPHSENKTSYPSLIEDLSPRELEIVELISQGLSNQDIANKLFISLGTVKWHTSNIYGKLGVRGRTHAVAAARKLKLIR</sequence>
<dbReference type="Proteomes" id="UP000094296">
    <property type="component" value="Unassembled WGS sequence"/>
</dbReference>
<evidence type="ECO:0000259" key="4">
    <source>
        <dbReference type="PROSITE" id="PS50043"/>
    </source>
</evidence>
<evidence type="ECO:0000313" key="5">
    <source>
        <dbReference type="EMBL" id="OEF97133.1"/>
    </source>
</evidence>
<name>A0A1E5G2M2_9FIRM</name>
<dbReference type="Gene3D" id="3.40.50.300">
    <property type="entry name" value="P-loop containing nucleotide triphosphate hydrolases"/>
    <property type="match status" value="1"/>
</dbReference>
<dbReference type="AlphaFoldDB" id="A0A1E5G2M2"/>
<keyword evidence="2" id="KW-0238">DNA-binding</keyword>
<feature type="domain" description="HTH luxR-type" evidence="4">
    <location>
        <begin position="792"/>
        <end position="857"/>
    </location>
</feature>
<dbReference type="OrthoDB" id="1137593at2"/>
<dbReference type="CDD" id="cd06170">
    <property type="entry name" value="LuxR_C_like"/>
    <property type="match status" value="1"/>
</dbReference>
<dbReference type="Gene3D" id="1.25.40.10">
    <property type="entry name" value="Tetratricopeptide repeat domain"/>
    <property type="match status" value="1"/>
</dbReference>
<reference evidence="5 6" key="1">
    <citation type="submission" date="2016-09" db="EMBL/GenBank/DDBJ databases">
        <title>Draft genome sequence for the type strain of Desulfuribacillus alkaliarsenatis AHT28, an obligately anaerobic, sulfidogenic bacterium isolated from Russian soda lake sediments.</title>
        <authorList>
            <person name="Abin C.A."/>
            <person name="Hollibaugh J.T."/>
        </authorList>
    </citation>
    <scope>NUCLEOTIDE SEQUENCE [LARGE SCALE GENOMIC DNA]</scope>
    <source>
        <strain evidence="5 6">AHT28</strain>
    </source>
</reference>
<dbReference type="Pfam" id="PF00196">
    <property type="entry name" value="GerE"/>
    <property type="match status" value="1"/>
</dbReference>
<evidence type="ECO:0000256" key="3">
    <source>
        <dbReference type="ARBA" id="ARBA00023163"/>
    </source>
</evidence>
<dbReference type="InterPro" id="IPR016032">
    <property type="entry name" value="Sig_transdc_resp-reg_C-effctor"/>
</dbReference>
<dbReference type="PANTHER" id="PTHR44688:SF16">
    <property type="entry name" value="DNA-BINDING TRANSCRIPTIONAL ACTIVATOR DEVR_DOSR"/>
    <property type="match status" value="1"/>
</dbReference>
<dbReference type="InterPro" id="IPR011990">
    <property type="entry name" value="TPR-like_helical_dom_sf"/>
</dbReference>
<accession>A0A1E5G2M2</accession>
<dbReference type="InterPro" id="IPR027417">
    <property type="entry name" value="P-loop_NTPase"/>
</dbReference>
<evidence type="ECO:0000313" key="6">
    <source>
        <dbReference type="Proteomes" id="UP000094296"/>
    </source>
</evidence>
<dbReference type="Pfam" id="PF17874">
    <property type="entry name" value="TPR_MalT"/>
    <property type="match status" value="1"/>
</dbReference>
<dbReference type="InterPro" id="IPR000792">
    <property type="entry name" value="Tscrpt_reg_LuxR_C"/>
</dbReference>
<dbReference type="PROSITE" id="PS00622">
    <property type="entry name" value="HTH_LUXR_1"/>
    <property type="match status" value="1"/>
</dbReference>
<dbReference type="Gene3D" id="1.10.10.10">
    <property type="entry name" value="Winged helix-like DNA-binding domain superfamily/Winged helix DNA-binding domain"/>
    <property type="match status" value="1"/>
</dbReference>
<comment type="caution">
    <text evidence="5">The sequence shown here is derived from an EMBL/GenBank/DDBJ whole genome shotgun (WGS) entry which is preliminary data.</text>
</comment>
<organism evidence="5 6">
    <name type="scientific">Desulfuribacillus alkaliarsenatis</name>
    <dbReference type="NCBI Taxonomy" id="766136"/>
    <lineage>
        <taxon>Bacteria</taxon>
        <taxon>Bacillati</taxon>
        <taxon>Bacillota</taxon>
        <taxon>Desulfuribacillia</taxon>
        <taxon>Desulfuribacillales</taxon>
        <taxon>Desulfuribacillaceae</taxon>
        <taxon>Desulfuribacillus</taxon>
    </lineage>
</organism>
<dbReference type="STRING" id="766136.BHF68_05930"/>
<dbReference type="PRINTS" id="PR00038">
    <property type="entry name" value="HTHLUXR"/>
</dbReference>
<dbReference type="InterPro" id="IPR059106">
    <property type="entry name" value="WHD_MalT"/>
</dbReference>
<dbReference type="GO" id="GO:0006355">
    <property type="term" value="P:regulation of DNA-templated transcription"/>
    <property type="evidence" value="ECO:0007669"/>
    <property type="project" value="InterPro"/>
</dbReference>
<dbReference type="PROSITE" id="PS50043">
    <property type="entry name" value="HTH_LUXR_2"/>
    <property type="match status" value="1"/>
</dbReference>